<keyword evidence="1" id="KW-0472">Membrane</keyword>
<accession>A0A4V2G558</accession>
<comment type="caution">
    <text evidence="2">The sequence shown here is derived from an EMBL/GenBank/DDBJ whole genome shotgun (WGS) entry which is preliminary data.</text>
</comment>
<keyword evidence="1" id="KW-0812">Transmembrane</keyword>
<reference evidence="2 3" key="1">
    <citation type="submission" date="2019-02" db="EMBL/GenBank/DDBJ databases">
        <title>Genomic Encyclopedia of Archaeal and Bacterial Type Strains, Phase II (KMG-II): from individual species to whole genera.</title>
        <authorList>
            <person name="Goeker M."/>
        </authorList>
    </citation>
    <scope>NUCLEOTIDE SEQUENCE [LARGE SCALE GENOMIC DNA]</scope>
    <source>
        <strain evidence="2 3">DSM 18101</strain>
    </source>
</reference>
<feature type="transmembrane region" description="Helical" evidence="1">
    <location>
        <begin position="57"/>
        <end position="78"/>
    </location>
</feature>
<dbReference type="EMBL" id="SHKW01000001">
    <property type="protein sequence ID" value="RZU43616.1"/>
    <property type="molecule type" value="Genomic_DNA"/>
</dbReference>
<keyword evidence="3" id="KW-1185">Reference proteome</keyword>
<keyword evidence="1" id="KW-1133">Transmembrane helix</keyword>
<organism evidence="2 3">
    <name type="scientific">Edaphobacter modestus</name>
    <dbReference type="NCBI Taxonomy" id="388466"/>
    <lineage>
        <taxon>Bacteria</taxon>
        <taxon>Pseudomonadati</taxon>
        <taxon>Acidobacteriota</taxon>
        <taxon>Terriglobia</taxon>
        <taxon>Terriglobales</taxon>
        <taxon>Acidobacteriaceae</taxon>
        <taxon>Edaphobacter</taxon>
    </lineage>
</organism>
<proteinExistence type="predicted"/>
<dbReference type="AlphaFoldDB" id="A0A4V2G558"/>
<name>A0A4V2G558_9BACT</name>
<sequence>MIPLTLFPLTSHLCGAQESAISANLQILTLCRAFLTAPSKRSHDNENHGGTMKRSILLYFNQIAWTLSYFAIRMAIFLS</sequence>
<gene>
    <name evidence="2" type="ORF">BDD14_5295</name>
</gene>
<dbReference type="Proteomes" id="UP000292958">
    <property type="component" value="Unassembled WGS sequence"/>
</dbReference>
<evidence type="ECO:0000313" key="3">
    <source>
        <dbReference type="Proteomes" id="UP000292958"/>
    </source>
</evidence>
<protein>
    <submittedName>
        <fullName evidence="2">Uncharacterized protein</fullName>
    </submittedName>
</protein>
<evidence type="ECO:0000313" key="2">
    <source>
        <dbReference type="EMBL" id="RZU43616.1"/>
    </source>
</evidence>
<evidence type="ECO:0000256" key="1">
    <source>
        <dbReference type="SAM" id="Phobius"/>
    </source>
</evidence>